<feature type="compositionally biased region" description="Acidic residues" evidence="1">
    <location>
        <begin position="170"/>
        <end position="179"/>
    </location>
</feature>
<evidence type="ECO:0000313" key="3">
    <source>
        <dbReference type="EMBL" id="ETS80354.1"/>
    </source>
</evidence>
<dbReference type="PANTHER" id="PTHR39607">
    <property type="entry name" value="XANTHOCILLIN BIOSYNTHESIS CLUSTER TRANSCRIPTION FACTOR XANC-RELATED"/>
    <property type="match status" value="1"/>
</dbReference>
<sequence length="296" mass="32141">MSLSPRSFSEETSSQETVRIVEAPEEPQRQEALPTTSKGKEKAVEGSSHQTRAAPKRPQATLESNSEEEGGAREKSHKNPTDAKMTSSSASSKSRSSSSKHHSSSKSKPKHTKSDDWSDVTEPEERRRIQNRLAQRKFREKAKEQKEKSERDSRNQELAGSSYAVPSSDELAEEGEECDGLPWGSFSMRHVLSRGHGHSSGGSHNSQRRSGGDEAAAAAAAAAAGTGGGDEGGDYYYDYPPTQDEVGDDFYRQYSSGGYSNDAYPTVTTSSYSYQSFTSYDDGSATGGGDLFYDDL</sequence>
<feature type="compositionally biased region" description="Low complexity" evidence="1">
    <location>
        <begin position="87"/>
        <end position="97"/>
    </location>
</feature>
<dbReference type="EMBL" id="KI912113">
    <property type="protein sequence ID" value="ETS80354.1"/>
    <property type="molecule type" value="Genomic_DNA"/>
</dbReference>
<feature type="compositionally biased region" description="Basic and acidic residues" evidence="1">
    <location>
        <begin position="141"/>
        <end position="155"/>
    </location>
</feature>
<dbReference type="AlphaFoldDB" id="W3X2X2"/>
<dbReference type="Proteomes" id="UP000030651">
    <property type="component" value="Unassembled WGS sequence"/>
</dbReference>
<accession>W3X2X2</accession>
<dbReference type="HOGENOM" id="CLU_940425_0_0_1"/>
<feature type="domain" description="BZIP" evidence="2">
    <location>
        <begin position="126"/>
        <end position="141"/>
    </location>
</feature>
<feature type="compositionally biased region" description="Basic residues" evidence="1">
    <location>
        <begin position="98"/>
        <end position="111"/>
    </location>
</feature>
<dbReference type="RefSeq" id="XP_007834655.1">
    <property type="nucleotide sequence ID" value="XM_007836464.1"/>
</dbReference>
<dbReference type="eggNOG" id="ENOG502SSMB">
    <property type="taxonomic scope" value="Eukaryota"/>
</dbReference>
<keyword evidence="4" id="KW-1185">Reference proteome</keyword>
<evidence type="ECO:0000313" key="4">
    <source>
        <dbReference type="Proteomes" id="UP000030651"/>
    </source>
</evidence>
<name>W3X2X2_PESFW</name>
<dbReference type="KEGG" id="pfy:PFICI_07883"/>
<dbReference type="InterPro" id="IPR004827">
    <property type="entry name" value="bZIP"/>
</dbReference>
<organism evidence="3 4">
    <name type="scientific">Pestalotiopsis fici (strain W106-1 / CGMCC3.15140)</name>
    <dbReference type="NCBI Taxonomy" id="1229662"/>
    <lineage>
        <taxon>Eukaryota</taxon>
        <taxon>Fungi</taxon>
        <taxon>Dikarya</taxon>
        <taxon>Ascomycota</taxon>
        <taxon>Pezizomycotina</taxon>
        <taxon>Sordariomycetes</taxon>
        <taxon>Xylariomycetidae</taxon>
        <taxon>Amphisphaeriales</taxon>
        <taxon>Sporocadaceae</taxon>
        <taxon>Pestalotiopsis</taxon>
    </lineage>
</organism>
<evidence type="ECO:0000259" key="2">
    <source>
        <dbReference type="PROSITE" id="PS00036"/>
    </source>
</evidence>
<evidence type="ECO:0000256" key="1">
    <source>
        <dbReference type="SAM" id="MobiDB-lite"/>
    </source>
</evidence>
<dbReference type="PROSITE" id="PS00036">
    <property type="entry name" value="BZIP_BASIC"/>
    <property type="match status" value="1"/>
</dbReference>
<dbReference type="PANTHER" id="PTHR39607:SF2">
    <property type="entry name" value="BZIP DOMAIN-CONTAINING PROTEIN"/>
    <property type="match status" value="1"/>
</dbReference>
<dbReference type="InterPro" id="IPR052635">
    <property type="entry name" value="Sec_Metab_Biosynth_Reg"/>
</dbReference>
<feature type="compositionally biased region" description="Basic and acidic residues" evidence="1">
    <location>
        <begin position="70"/>
        <end position="81"/>
    </location>
</feature>
<dbReference type="GO" id="GO:0003700">
    <property type="term" value="F:DNA-binding transcription factor activity"/>
    <property type="evidence" value="ECO:0007669"/>
    <property type="project" value="InterPro"/>
</dbReference>
<feature type="compositionally biased region" description="Low complexity" evidence="1">
    <location>
        <begin position="201"/>
        <end position="224"/>
    </location>
</feature>
<feature type="region of interest" description="Disordered" evidence="1">
    <location>
        <begin position="1"/>
        <end position="254"/>
    </location>
</feature>
<dbReference type="CDD" id="cd14688">
    <property type="entry name" value="bZIP_YAP"/>
    <property type="match status" value="1"/>
</dbReference>
<proteinExistence type="predicted"/>
<dbReference type="OrthoDB" id="5387389at2759"/>
<dbReference type="GeneID" id="19272896"/>
<dbReference type="InParanoid" id="W3X2X2"/>
<reference evidence="4" key="1">
    <citation type="journal article" date="2015" name="BMC Genomics">
        <title>Genomic and transcriptomic analysis of the endophytic fungus Pestalotiopsis fici reveals its lifestyle and high potential for synthesis of natural products.</title>
        <authorList>
            <person name="Wang X."/>
            <person name="Zhang X."/>
            <person name="Liu L."/>
            <person name="Xiang M."/>
            <person name="Wang W."/>
            <person name="Sun X."/>
            <person name="Che Y."/>
            <person name="Guo L."/>
            <person name="Liu G."/>
            <person name="Guo L."/>
            <person name="Wang C."/>
            <person name="Yin W.B."/>
            <person name="Stadler M."/>
            <person name="Zhang X."/>
            <person name="Liu X."/>
        </authorList>
    </citation>
    <scope>NUCLEOTIDE SEQUENCE [LARGE SCALE GENOMIC DNA]</scope>
    <source>
        <strain evidence="4">W106-1 / CGMCC3.15140</strain>
    </source>
</reference>
<feature type="compositionally biased region" description="Polar residues" evidence="1">
    <location>
        <begin position="1"/>
        <end position="17"/>
    </location>
</feature>
<gene>
    <name evidence="3" type="ORF">PFICI_07883</name>
</gene>
<protein>
    <recommendedName>
        <fullName evidence="2">BZIP domain-containing protein</fullName>
    </recommendedName>
</protein>